<feature type="signal peptide" evidence="2">
    <location>
        <begin position="1"/>
        <end position="21"/>
    </location>
</feature>
<keyword evidence="4" id="KW-1185">Reference proteome</keyword>
<accession>A0A4Q9GSD6</accession>
<dbReference type="Pfam" id="PF11259">
    <property type="entry name" value="DUF3060"/>
    <property type="match status" value="1"/>
</dbReference>
<protein>
    <submittedName>
        <fullName evidence="3">DUF3060 domain-containing protein</fullName>
    </submittedName>
</protein>
<dbReference type="Proteomes" id="UP000294194">
    <property type="component" value="Unassembled WGS sequence"/>
</dbReference>
<name>A0A4Q9GSD6_9MICO</name>
<dbReference type="InterPro" id="IPR021417">
    <property type="entry name" value="DUF3060"/>
</dbReference>
<dbReference type="AlphaFoldDB" id="A0A4Q9GSD6"/>
<evidence type="ECO:0000313" key="4">
    <source>
        <dbReference type="Proteomes" id="UP000294194"/>
    </source>
</evidence>
<evidence type="ECO:0000313" key="3">
    <source>
        <dbReference type="EMBL" id="TBN57495.1"/>
    </source>
</evidence>
<dbReference type="InterPro" id="IPR012640">
    <property type="entry name" value="Membr_lipoprot_lipid_attach_CS"/>
</dbReference>
<feature type="chain" id="PRO_5039655532" evidence="2">
    <location>
        <begin position="22"/>
        <end position="162"/>
    </location>
</feature>
<keyword evidence="1 2" id="KW-0732">Signal</keyword>
<evidence type="ECO:0000256" key="2">
    <source>
        <dbReference type="SAM" id="SignalP"/>
    </source>
</evidence>
<organism evidence="3 4">
    <name type="scientific">Glaciihabitans arcticus</name>
    <dbReference type="NCBI Taxonomy" id="2668039"/>
    <lineage>
        <taxon>Bacteria</taxon>
        <taxon>Bacillati</taxon>
        <taxon>Actinomycetota</taxon>
        <taxon>Actinomycetes</taxon>
        <taxon>Micrococcales</taxon>
        <taxon>Microbacteriaceae</taxon>
        <taxon>Glaciihabitans</taxon>
    </lineage>
</organism>
<dbReference type="RefSeq" id="WP_130981606.1">
    <property type="nucleotide sequence ID" value="NZ_SISG01000001.1"/>
</dbReference>
<dbReference type="PROSITE" id="PS51257">
    <property type="entry name" value="PROKAR_LIPOPROTEIN"/>
    <property type="match status" value="1"/>
</dbReference>
<sequence>MKRLIAALTLTLVLAGCSVSTGPNPLGLNNKAEPQTYDCSGDDTTFNEPGVTYVVNGRCGVVTVEGEGISVGIARAERINIRGDDNEVTAGIVGSVLINGQGNEVDAGGDDTITAVEIAGDGNRVSAVTMIESVVVNGNDNLTESQNGIGTVADNGTGNSTD</sequence>
<dbReference type="Pfam" id="PF08139">
    <property type="entry name" value="LPAM_1"/>
    <property type="match status" value="1"/>
</dbReference>
<dbReference type="EMBL" id="SISG01000001">
    <property type="protein sequence ID" value="TBN57495.1"/>
    <property type="molecule type" value="Genomic_DNA"/>
</dbReference>
<proteinExistence type="predicted"/>
<gene>
    <name evidence="3" type="ORF">EYE40_08895</name>
</gene>
<evidence type="ECO:0000256" key="1">
    <source>
        <dbReference type="ARBA" id="ARBA00022729"/>
    </source>
</evidence>
<reference evidence="4" key="1">
    <citation type="submission" date="2019-02" db="EMBL/GenBank/DDBJ databases">
        <title>Glaciihabitans arcticus sp. nov., a psychrotolerant bacterium isolated from polar soil.</title>
        <authorList>
            <person name="Dahal R.H."/>
        </authorList>
    </citation>
    <scope>NUCLEOTIDE SEQUENCE [LARGE SCALE GENOMIC DNA]</scope>
    <source>
        <strain evidence="4">RP-3-7</strain>
    </source>
</reference>
<comment type="caution">
    <text evidence="3">The sequence shown here is derived from an EMBL/GenBank/DDBJ whole genome shotgun (WGS) entry which is preliminary data.</text>
</comment>